<dbReference type="Pfam" id="PF01926">
    <property type="entry name" value="MMR_HSR1"/>
    <property type="match status" value="1"/>
</dbReference>
<keyword evidence="1" id="KW-0175">Coiled coil</keyword>
<organism evidence="3 4">
    <name type="scientific">Somion occarium</name>
    <dbReference type="NCBI Taxonomy" id="3059160"/>
    <lineage>
        <taxon>Eukaryota</taxon>
        <taxon>Fungi</taxon>
        <taxon>Dikarya</taxon>
        <taxon>Basidiomycota</taxon>
        <taxon>Agaricomycotina</taxon>
        <taxon>Agaricomycetes</taxon>
        <taxon>Polyporales</taxon>
        <taxon>Cerrenaceae</taxon>
        <taxon>Somion</taxon>
    </lineage>
</organism>
<name>A0ABP1EB28_9APHY</name>
<gene>
    <name evidence="3" type="ORF">GFSPODELE1_LOCUS11084</name>
</gene>
<accession>A0ABP1EB28</accession>
<dbReference type="Gene3D" id="3.40.50.300">
    <property type="entry name" value="P-loop containing nucleotide triphosphate hydrolases"/>
    <property type="match status" value="1"/>
</dbReference>
<evidence type="ECO:0000256" key="1">
    <source>
        <dbReference type="SAM" id="Coils"/>
    </source>
</evidence>
<dbReference type="Proteomes" id="UP001497453">
    <property type="component" value="Chromosome 9"/>
</dbReference>
<dbReference type="InterPro" id="IPR027417">
    <property type="entry name" value="P-loop_NTPase"/>
</dbReference>
<evidence type="ECO:0000313" key="4">
    <source>
        <dbReference type="Proteomes" id="UP001497453"/>
    </source>
</evidence>
<proteinExistence type="predicted"/>
<sequence length="334" mass="37934">MHSIIRPSTTMFGTSKDVAKSLPAHVAVMGCTGAGKTTFINLASNSDLRVGVGLESCTDAIQMSKTFILDDMEVTLVDTPGFDDTSKSDAEILNIVCDFLSSEYHHGRRLHGVIYLHRISDNRMAGSAMRNLRFFRQLCGDDALTNCAVVTSMWDSVSPQVGAEREEELKSKENFFKPILDSGATLFRHDNTIESTHQIIRPLIHKAPIALAIQRELVDEGKRVFETSAGNTLLGEIAALEKKHQEELQRLEVEMAEVMEQHDEETQREIEEAKQELLETQHRLEQERERILNATSTAKRQTKSNSFFHFLRLFFRPFWCCIRNPTRKEDHDIV</sequence>
<evidence type="ECO:0000259" key="2">
    <source>
        <dbReference type="Pfam" id="PF01926"/>
    </source>
</evidence>
<feature type="coiled-coil region" evidence="1">
    <location>
        <begin position="234"/>
        <end position="294"/>
    </location>
</feature>
<protein>
    <recommendedName>
        <fullName evidence="2">G domain-containing protein</fullName>
    </recommendedName>
</protein>
<keyword evidence="4" id="KW-1185">Reference proteome</keyword>
<dbReference type="InterPro" id="IPR006073">
    <property type="entry name" value="GTP-bd"/>
</dbReference>
<feature type="domain" description="G" evidence="2">
    <location>
        <begin position="25"/>
        <end position="87"/>
    </location>
</feature>
<dbReference type="EMBL" id="OZ037952">
    <property type="protein sequence ID" value="CAL1717180.1"/>
    <property type="molecule type" value="Genomic_DNA"/>
</dbReference>
<evidence type="ECO:0000313" key="3">
    <source>
        <dbReference type="EMBL" id="CAL1717180.1"/>
    </source>
</evidence>
<dbReference type="CDD" id="cd00882">
    <property type="entry name" value="Ras_like_GTPase"/>
    <property type="match status" value="1"/>
</dbReference>
<dbReference type="SUPFAM" id="SSF52540">
    <property type="entry name" value="P-loop containing nucleoside triphosphate hydrolases"/>
    <property type="match status" value="1"/>
</dbReference>
<reference evidence="4" key="1">
    <citation type="submission" date="2024-04" db="EMBL/GenBank/DDBJ databases">
        <authorList>
            <person name="Shaw F."/>
            <person name="Minotto A."/>
        </authorList>
    </citation>
    <scope>NUCLEOTIDE SEQUENCE [LARGE SCALE GENOMIC DNA]</scope>
</reference>
<dbReference type="PROSITE" id="PS51257">
    <property type="entry name" value="PROKAR_LIPOPROTEIN"/>
    <property type="match status" value="1"/>
</dbReference>